<protein>
    <submittedName>
        <fullName evidence="2">DinB family protein</fullName>
    </submittedName>
</protein>
<evidence type="ECO:0000313" key="3">
    <source>
        <dbReference type="Proteomes" id="UP000292884"/>
    </source>
</evidence>
<dbReference type="EMBL" id="SJSK01000003">
    <property type="protein sequence ID" value="TCC90082.1"/>
    <property type="molecule type" value="Genomic_DNA"/>
</dbReference>
<feature type="domain" description="DinB-like" evidence="1">
    <location>
        <begin position="11"/>
        <end position="145"/>
    </location>
</feature>
<evidence type="ECO:0000259" key="1">
    <source>
        <dbReference type="Pfam" id="PF12867"/>
    </source>
</evidence>
<proteinExistence type="predicted"/>
<dbReference type="AlphaFoldDB" id="A0A4R0MV59"/>
<dbReference type="Gene3D" id="1.20.120.450">
    <property type="entry name" value="dinb family like domain"/>
    <property type="match status" value="1"/>
</dbReference>
<dbReference type="SUPFAM" id="SSF109854">
    <property type="entry name" value="DinB/YfiT-like putative metalloenzymes"/>
    <property type="match status" value="1"/>
</dbReference>
<dbReference type="Pfam" id="PF12867">
    <property type="entry name" value="DinB_2"/>
    <property type="match status" value="1"/>
</dbReference>
<name>A0A4R0MV59_9SPHI</name>
<comment type="caution">
    <text evidence="2">The sequence shown here is derived from an EMBL/GenBank/DDBJ whole genome shotgun (WGS) entry which is preliminary data.</text>
</comment>
<dbReference type="InterPro" id="IPR034660">
    <property type="entry name" value="DinB/YfiT-like"/>
</dbReference>
<accession>A0A4R0MV59</accession>
<dbReference type="RefSeq" id="WP_131553485.1">
    <property type="nucleotide sequence ID" value="NZ_SJSK01000003.1"/>
</dbReference>
<sequence>MINKHFECEILRASRTRLLHLIETTNHETLFKIPTGFNNNIIWQIGHCITSQQRHMYMRSGLPIYISKEFMESFKIGSSPGSWKITPDVNEVKHLLIDTVNHLESDLASGLFVNYEPFKLPIGFQVKNHIQALQAANYHEAEHSGKIFTYLKLLSHVT</sequence>
<organism evidence="2 3">
    <name type="scientific">Pedobacter frigiditerrae</name>
    <dbReference type="NCBI Taxonomy" id="2530452"/>
    <lineage>
        <taxon>Bacteria</taxon>
        <taxon>Pseudomonadati</taxon>
        <taxon>Bacteroidota</taxon>
        <taxon>Sphingobacteriia</taxon>
        <taxon>Sphingobacteriales</taxon>
        <taxon>Sphingobacteriaceae</taxon>
        <taxon>Pedobacter</taxon>
    </lineage>
</organism>
<dbReference type="Proteomes" id="UP000292884">
    <property type="component" value="Unassembled WGS sequence"/>
</dbReference>
<evidence type="ECO:0000313" key="2">
    <source>
        <dbReference type="EMBL" id="TCC90082.1"/>
    </source>
</evidence>
<dbReference type="OrthoDB" id="4295522at2"/>
<dbReference type="InterPro" id="IPR024775">
    <property type="entry name" value="DinB-like"/>
</dbReference>
<reference evidence="2 3" key="1">
    <citation type="submission" date="2019-02" db="EMBL/GenBank/DDBJ databases">
        <title>Pedobacter sp. RP-1-13 sp. nov., isolated from Arctic soil.</title>
        <authorList>
            <person name="Dahal R.H."/>
        </authorList>
    </citation>
    <scope>NUCLEOTIDE SEQUENCE [LARGE SCALE GENOMIC DNA]</scope>
    <source>
        <strain evidence="2 3">RP-1-13</strain>
    </source>
</reference>
<keyword evidence="3" id="KW-1185">Reference proteome</keyword>
<gene>
    <name evidence="2" type="ORF">EZ428_12395</name>
</gene>